<evidence type="ECO:0000313" key="24">
    <source>
        <dbReference type="Ensembl" id="ENSGWIP00000013391.1"/>
    </source>
</evidence>
<keyword evidence="6" id="KW-0132">Cell division</keyword>
<feature type="domain" description="SDE2-like" evidence="23">
    <location>
        <begin position="78"/>
        <end position="173"/>
    </location>
</feature>
<dbReference type="OrthoDB" id="547031at2759"/>
<evidence type="ECO:0000256" key="16">
    <source>
        <dbReference type="ARBA" id="ARBA00034556"/>
    </source>
</evidence>
<comment type="subcellular location">
    <subcellularLocation>
        <location evidence="2">Cytoplasm</location>
    </subcellularLocation>
    <subcellularLocation>
        <location evidence="1">Nucleus</location>
    </subcellularLocation>
</comment>
<evidence type="ECO:0000259" key="22">
    <source>
        <dbReference type="Pfam" id="PF22781"/>
    </source>
</evidence>
<keyword evidence="8" id="KW-0235">DNA replication</keyword>
<evidence type="ECO:0000256" key="8">
    <source>
        <dbReference type="ARBA" id="ARBA00022705"/>
    </source>
</evidence>
<feature type="region of interest" description="Disordered" evidence="20">
    <location>
        <begin position="173"/>
        <end position="371"/>
    </location>
</feature>
<keyword evidence="10" id="KW-0694">RNA-binding</keyword>
<gene>
    <name evidence="24" type="primary">sde2</name>
</gene>
<feature type="compositionally biased region" description="Low complexity" evidence="20">
    <location>
        <begin position="178"/>
        <end position="191"/>
    </location>
</feature>
<keyword evidence="13" id="KW-0508">mRNA splicing</keyword>
<keyword evidence="5" id="KW-0690">Ribosome biogenesis</keyword>
<reference evidence="24" key="3">
    <citation type="submission" date="2025-09" db="UniProtKB">
        <authorList>
            <consortium name="Ensembl"/>
        </authorList>
    </citation>
    <scope>IDENTIFICATION</scope>
</reference>
<comment type="function">
    <text evidence="17">Plays a role in ribosome biogenesis by enabling SNORD3- and SNORD118-dependent cleavage of the 47S rRNA precursor. Binds ncRNA (non-coding RNA) including the snoRNAs SNORD3 and SNORD118.</text>
</comment>
<evidence type="ECO:0000256" key="17">
    <source>
        <dbReference type="ARBA" id="ARBA00045469"/>
    </source>
</evidence>
<keyword evidence="15" id="KW-0131">Cell cycle</keyword>
<protein>
    <recommendedName>
        <fullName evidence="16">Replication stress response regulator SDE2</fullName>
    </recommendedName>
</protein>
<comment type="similarity">
    <text evidence="3">Belongs to the SDE2 family.</text>
</comment>
<dbReference type="GO" id="GO:0006260">
    <property type="term" value="P:DNA replication"/>
    <property type="evidence" value="ECO:0007669"/>
    <property type="project" value="UniProtKB-KW"/>
</dbReference>
<evidence type="ECO:0000256" key="5">
    <source>
        <dbReference type="ARBA" id="ARBA00022517"/>
    </source>
</evidence>
<feature type="compositionally biased region" description="Basic and acidic residues" evidence="20">
    <location>
        <begin position="308"/>
        <end position="323"/>
    </location>
</feature>
<evidence type="ECO:0000259" key="21">
    <source>
        <dbReference type="Pfam" id="PF13297"/>
    </source>
</evidence>
<evidence type="ECO:0000256" key="2">
    <source>
        <dbReference type="ARBA" id="ARBA00004496"/>
    </source>
</evidence>
<evidence type="ECO:0000256" key="1">
    <source>
        <dbReference type="ARBA" id="ARBA00004123"/>
    </source>
</evidence>
<keyword evidence="14" id="KW-0539">Nucleus</keyword>
<dbReference type="GeneID" id="114456397"/>
<evidence type="ECO:0000256" key="6">
    <source>
        <dbReference type="ARBA" id="ARBA00022618"/>
    </source>
</evidence>
<dbReference type="Pfam" id="PF13297">
    <property type="entry name" value="SDE2_2C"/>
    <property type="match status" value="1"/>
</dbReference>
<reference evidence="24" key="1">
    <citation type="submission" date="2020-06" db="EMBL/GenBank/DDBJ databases">
        <authorList>
            <consortium name="Wellcome Sanger Institute Data Sharing"/>
        </authorList>
    </citation>
    <scope>NUCLEOTIDE SEQUENCE [LARGE SCALE GENOMIC DNA]</scope>
</reference>
<evidence type="ECO:0000256" key="18">
    <source>
        <dbReference type="ARBA" id="ARBA00045767"/>
    </source>
</evidence>
<evidence type="ECO:0000256" key="13">
    <source>
        <dbReference type="ARBA" id="ARBA00023187"/>
    </source>
</evidence>
<proteinExistence type="inferred from homology"/>
<feature type="compositionally biased region" description="Acidic residues" evidence="20">
    <location>
        <begin position="223"/>
        <end position="237"/>
    </location>
</feature>
<dbReference type="PANTHER" id="PTHR12786">
    <property type="entry name" value="SPLICING FACTOR SF3A-RELATED"/>
    <property type="match status" value="1"/>
</dbReference>
<dbReference type="GO" id="GO:0051301">
    <property type="term" value="P:cell division"/>
    <property type="evidence" value="ECO:0007669"/>
    <property type="project" value="UniProtKB-KW"/>
</dbReference>
<keyword evidence="11" id="KW-0175">Coiled coil</keyword>
<dbReference type="GO" id="GO:0003723">
    <property type="term" value="F:RNA binding"/>
    <property type="evidence" value="ECO:0007669"/>
    <property type="project" value="UniProtKB-KW"/>
</dbReference>
<evidence type="ECO:0000256" key="14">
    <source>
        <dbReference type="ARBA" id="ARBA00023242"/>
    </source>
</evidence>
<evidence type="ECO:0000256" key="7">
    <source>
        <dbReference type="ARBA" id="ARBA00022664"/>
    </source>
</evidence>
<evidence type="ECO:0000256" key="11">
    <source>
        <dbReference type="ARBA" id="ARBA00023054"/>
    </source>
</evidence>
<dbReference type="GO" id="GO:0006397">
    <property type="term" value="P:mRNA processing"/>
    <property type="evidence" value="ECO:0007669"/>
    <property type="project" value="UniProtKB-KW"/>
</dbReference>
<feature type="compositionally biased region" description="Basic and acidic residues" evidence="20">
    <location>
        <begin position="339"/>
        <end position="351"/>
    </location>
</feature>
<evidence type="ECO:0000313" key="25">
    <source>
        <dbReference type="Proteomes" id="UP000694680"/>
    </source>
</evidence>
<evidence type="ECO:0000256" key="12">
    <source>
        <dbReference type="ARBA" id="ARBA00023125"/>
    </source>
</evidence>
<dbReference type="GO" id="GO:0005737">
    <property type="term" value="C:cytoplasm"/>
    <property type="evidence" value="ECO:0007669"/>
    <property type="project" value="UniProtKB-SubCell"/>
</dbReference>
<keyword evidence="12" id="KW-0238">DNA-binding</keyword>
<dbReference type="Proteomes" id="UP000694680">
    <property type="component" value="Chromosome 22"/>
</dbReference>
<evidence type="ECO:0000256" key="10">
    <source>
        <dbReference type="ARBA" id="ARBA00022884"/>
    </source>
</evidence>
<reference evidence="24" key="2">
    <citation type="submission" date="2025-08" db="UniProtKB">
        <authorList>
            <consortium name="Ensembl"/>
        </authorList>
    </citation>
    <scope>IDENTIFICATION</scope>
</reference>
<dbReference type="AlphaFoldDB" id="A0A8C5E789"/>
<evidence type="ECO:0000259" key="23">
    <source>
        <dbReference type="Pfam" id="PF22782"/>
    </source>
</evidence>
<feature type="domain" description="Splicing regulator SDE2 ubiquitin" evidence="22">
    <location>
        <begin position="18"/>
        <end position="76"/>
    </location>
</feature>
<feature type="region of interest" description="Disordered" evidence="20">
    <location>
        <begin position="124"/>
        <end position="157"/>
    </location>
</feature>
<comment type="function">
    <text evidence="18">Inhibits translesion DNA synthesis by preventing monoubiquitination of PCNA, this is necessary to counteract damage due to ultraviolet light-induced replication stress. SDE2 is cleaved following PCNA binding, and its complete degradation is necessary to allow S-phase progression following DNA damage.</text>
</comment>
<dbReference type="PANTHER" id="PTHR12786:SF1">
    <property type="entry name" value="SPLICING REGULATOR SDE2"/>
    <property type="match status" value="1"/>
</dbReference>
<dbReference type="Pfam" id="PF22781">
    <property type="entry name" value="Sde2_N_Ubi_vert"/>
    <property type="match status" value="1"/>
</dbReference>
<keyword evidence="25" id="KW-1185">Reference proteome</keyword>
<dbReference type="Pfam" id="PF22782">
    <property type="entry name" value="SDE2"/>
    <property type="match status" value="1"/>
</dbReference>
<evidence type="ECO:0000256" key="3">
    <source>
        <dbReference type="ARBA" id="ARBA00008726"/>
    </source>
</evidence>
<dbReference type="GO" id="GO:0003677">
    <property type="term" value="F:DNA binding"/>
    <property type="evidence" value="ECO:0007669"/>
    <property type="project" value="UniProtKB-KW"/>
</dbReference>
<dbReference type="InterPro" id="IPR051421">
    <property type="entry name" value="RNA_Proc_DNA_Dmg_Regulator"/>
</dbReference>
<evidence type="ECO:0000256" key="20">
    <source>
        <dbReference type="SAM" id="MobiDB-lite"/>
    </source>
</evidence>
<accession>A0A8C5E789</accession>
<dbReference type="InterPro" id="IPR053822">
    <property type="entry name" value="SDE2-like_dom"/>
</dbReference>
<feature type="compositionally biased region" description="Polar residues" evidence="20">
    <location>
        <begin position="271"/>
        <end position="307"/>
    </location>
</feature>
<sequence>MFSTTEMEVSVNAPTLRLSCSTVRLNHGSTVRDVLDRFIHQQQLPVEDFYVVCGGRRANAEQSLVDGAVYHLEPRLLGGKGGFGSMLRALGAQIEKTTNREACRDLSGRRLRDVNHEKEMADWLKQQSERESEREQRRAERLQRKLSEPKHLFNDPQYQKQCHDLAERMEESVLKGLQASSSSQVQVGGASKRASSDQSQPQKKKTRREGPASASWFWSGIDDLSDDDDDDDDDDETPSSSSSDAGVTTVGAEPRISCNATDTNENDTEQNKNATQQNNTDTEQNKNATQQNNKDTEQNKNATQQNNKDTEQNKNTMDMEEHTTQQNNTDTEQNENATEENKNATNTEEHTTQQNNTDTEQNKNTTDTEENTTCEPALLVSMATSAQQLEALGLDTLKAELKARGVKCGGTLTERAVRLFSVRGQKVNE</sequence>
<feature type="compositionally biased region" description="Low complexity" evidence="20">
    <location>
        <begin position="324"/>
        <end position="336"/>
    </location>
</feature>
<keyword evidence="9" id="KW-0498">Mitosis</keyword>
<dbReference type="Ensembl" id="ENSGWIT00000014860.1">
    <property type="protein sequence ID" value="ENSGWIP00000013391.1"/>
    <property type="gene ID" value="ENSGWIG00000007655.1"/>
</dbReference>
<dbReference type="GO" id="GO:0008380">
    <property type="term" value="P:RNA splicing"/>
    <property type="evidence" value="ECO:0007669"/>
    <property type="project" value="UniProtKB-KW"/>
</dbReference>
<feature type="compositionally biased region" description="Low complexity" evidence="20">
    <location>
        <begin position="352"/>
        <end position="366"/>
    </location>
</feature>
<evidence type="ECO:0000256" key="19">
    <source>
        <dbReference type="ARBA" id="ARBA00045882"/>
    </source>
</evidence>
<evidence type="ECO:0000256" key="15">
    <source>
        <dbReference type="ARBA" id="ARBA00023306"/>
    </source>
</evidence>
<dbReference type="RefSeq" id="XP_028293922.1">
    <property type="nucleotide sequence ID" value="XM_028438121.1"/>
</dbReference>
<dbReference type="InterPro" id="IPR053821">
    <property type="entry name" value="Sde2_Ubi"/>
</dbReference>
<dbReference type="GO" id="GO:0005634">
    <property type="term" value="C:nucleus"/>
    <property type="evidence" value="ECO:0007669"/>
    <property type="project" value="UniProtKB-SubCell"/>
</dbReference>
<feature type="compositionally biased region" description="Basic and acidic residues" evidence="20">
    <location>
        <begin position="124"/>
        <end position="153"/>
    </location>
</feature>
<organism evidence="24 25">
    <name type="scientific">Gouania willdenowi</name>
    <name type="common">Blunt-snouted clingfish</name>
    <name type="synonym">Lepadogaster willdenowi</name>
    <dbReference type="NCBI Taxonomy" id="441366"/>
    <lineage>
        <taxon>Eukaryota</taxon>
        <taxon>Metazoa</taxon>
        <taxon>Chordata</taxon>
        <taxon>Craniata</taxon>
        <taxon>Vertebrata</taxon>
        <taxon>Euteleostomi</taxon>
        <taxon>Actinopterygii</taxon>
        <taxon>Neopterygii</taxon>
        <taxon>Teleostei</taxon>
        <taxon>Neoteleostei</taxon>
        <taxon>Acanthomorphata</taxon>
        <taxon>Ovalentaria</taxon>
        <taxon>Blenniimorphae</taxon>
        <taxon>Blenniiformes</taxon>
        <taxon>Gobiesocoidei</taxon>
        <taxon>Gobiesocidae</taxon>
        <taxon>Gobiesocinae</taxon>
        <taxon>Gouania</taxon>
    </lineage>
</organism>
<dbReference type="GO" id="GO:0042254">
    <property type="term" value="P:ribosome biogenesis"/>
    <property type="evidence" value="ECO:0007669"/>
    <property type="project" value="UniProtKB-KW"/>
</dbReference>
<evidence type="ECO:0000256" key="4">
    <source>
        <dbReference type="ARBA" id="ARBA00022490"/>
    </source>
</evidence>
<keyword evidence="7" id="KW-0507">mRNA processing</keyword>
<name>A0A8C5E789_GOUWI</name>
<dbReference type="InterPro" id="IPR025086">
    <property type="entry name" value="SDE2/SF3A3_SAP"/>
</dbReference>
<comment type="function">
    <text evidence="19">Plays a role in pre-mRNA splicing by facilitating excision of relatively short introns featuring weak 3'-splice sites (ss) and high GC content. May recruit CACTIN to the spliceosome.</text>
</comment>
<dbReference type="CTD" id="163859"/>
<keyword evidence="4" id="KW-0963">Cytoplasm</keyword>
<feature type="domain" description="SDE2/SF3A3 SAP" evidence="21">
    <location>
        <begin position="359"/>
        <end position="428"/>
    </location>
</feature>
<evidence type="ECO:0000256" key="9">
    <source>
        <dbReference type="ARBA" id="ARBA00022776"/>
    </source>
</evidence>